<feature type="region of interest" description="Disordered" evidence="1">
    <location>
        <begin position="345"/>
        <end position="501"/>
    </location>
</feature>
<feature type="region of interest" description="Disordered" evidence="1">
    <location>
        <begin position="517"/>
        <end position="551"/>
    </location>
</feature>
<gene>
    <name evidence="4" type="primary">LOC100373653</name>
</gene>
<dbReference type="InterPro" id="IPR027267">
    <property type="entry name" value="AH/BAR_dom_sf"/>
</dbReference>
<dbReference type="RefSeq" id="XP_002731714.2">
    <property type="nucleotide sequence ID" value="XM_002731668.2"/>
</dbReference>
<evidence type="ECO:0000256" key="1">
    <source>
        <dbReference type="SAM" id="MobiDB-lite"/>
    </source>
</evidence>
<dbReference type="PROSITE" id="PS50870">
    <property type="entry name" value="AH"/>
    <property type="match status" value="1"/>
</dbReference>
<dbReference type="SMART" id="SM01237">
    <property type="entry name" value="ICA69"/>
    <property type="match status" value="1"/>
</dbReference>
<evidence type="ECO:0000313" key="3">
    <source>
        <dbReference type="Proteomes" id="UP000694865"/>
    </source>
</evidence>
<feature type="compositionally biased region" description="Acidic residues" evidence="1">
    <location>
        <begin position="366"/>
        <end position="381"/>
    </location>
</feature>
<feature type="region of interest" description="Disordered" evidence="1">
    <location>
        <begin position="1"/>
        <end position="25"/>
    </location>
</feature>
<feature type="compositionally biased region" description="Low complexity" evidence="1">
    <location>
        <begin position="597"/>
        <end position="620"/>
    </location>
</feature>
<dbReference type="CDD" id="cd07661">
    <property type="entry name" value="BAR_ICA69"/>
    <property type="match status" value="1"/>
</dbReference>
<dbReference type="Pfam" id="PF06456">
    <property type="entry name" value="Arfaptin"/>
    <property type="match status" value="1"/>
</dbReference>
<protein>
    <submittedName>
        <fullName evidence="4">Islet cell autoantigen 1-like</fullName>
    </submittedName>
</protein>
<evidence type="ECO:0000313" key="4">
    <source>
        <dbReference type="RefSeq" id="XP_002731714.2"/>
    </source>
</evidence>
<dbReference type="SUPFAM" id="SSF103657">
    <property type="entry name" value="BAR/IMD domain-like"/>
    <property type="match status" value="1"/>
</dbReference>
<feature type="compositionally biased region" description="Polar residues" evidence="1">
    <location>
        <begin position="473"/>
        <end position="486"/>
    </location>
</feature>
<proteinExistence type="predicted"/>
<feature type="compositionally biased region" description="Basic and acidic residues" evidence="1">
    <location>
        <begin position="416"/>
        <end position="437"/>
    </location>
</feature>
<feature type="compositionally biased region" description="Basic and acidic residues" evidence="1">
    <location>
        <begin position="663"/>
        <end position="675"/>
    </location>
</feature>
<dbReference type="PANTHER" id="PTHR10164">
    <property type="entry name" value="ISLET CELL AUTOANTIGEN 1"/>
    <property type="match status" value="1"/>
</dbReference>
<feature type="compositionally biased region" description="Polar residues" evidence="1">
    <location>
        <begin position="530"/>
        <end position="550"/>
    </location>
</feature>
<dbReference type="Gene3D" id="1.20.1270.60">
    <property type="entry name" value="Arfaptin homology (AH) domain/BAR domain"/>
    <property type="match status" value="1"/>
</dbReference>
<feature type="region of interest" description="Disordered" evidence="1">
    <location>
        <begin position="295"/>
        <end position="331"/>
    </location>
</feature>
<keyword evidence="3" id="KW-1185">Reference proteome</keyword>
<dbReference type="Proteomes" id="UP000694865">
    <property type="component" value="Unplaced"/>
</dbReference>
<accession>A0ABM0GK92</accession>
<feature type="compositionally biased region" description="Basic and acidic residues" evidence="1">
    <location>
        <begin position="395"/>
        <end position="408"/>
    </location>
</feature>
<reference evidence="4" key="1">
    <citation type="submission" date="2025-08" db="UniProtKB">
        <authorList>
            <consortium name="RefSeq"/>
        </authorList>
    </citation>
    <scope>IDENTIFICATION</scope>
    <source>
        <tissue evidence="4">Testes</tissue>
    </source>
</reference>
<dbReference type="Pfam" id="PF04629">
    <property type="entry name" value="ICA69"/>
    <property type="match status" value="2"/>
</dbReference>
<sequence length="675" mass="75825">MDRGSGLSGSSYDRHVQNYGNQPKSMASKVQRQYWVTKQTVMKKFGKKEDEFVVAGDAELDAKLEVFHAIQKSCMDLLRVIEKYQDNICALSQEENAMGRFLKQQSAQDKTRAGKMMAAVGKSLSFSSQQRLALRSPLVRLYQEVETFRYRAISDTLMTINRMESSRTEYRGALLWMRDISQELDPDTYKQLEKFRKVQTQVRATKQKFDRLKNDVCQKIDLLGASRCNLFSHTLATYQTTLLHFWEKTSRTMSAVSESFKGYQYYEFNMLKELGETSRQLAELTKDGFDKIKKTDEIEENEEPERLVDLLDFSEDPEDDNFEESRGDENEDFFNQALEERKELIEPSKKLAQLTSGKEPDKGTQTEEDDILLGVEDDDLNDPSKKLTRNANKLGTDKEKDQAEKDVDTAEEASEMSDKDRLISFEEESRREADEFQRLIMESGGKPNPRPSSLPLHGGANPDDGNAILDLLANSSNPPSDITEQYTGEGKDLLSNDPSAEDKDDLALLNEIWNTPSTGGDDFSKEWQASFGSGSLNPSSNFTPVESDNSAEYMPSNLLDLSSRLGEMDMGSGGVPMQGGTGGVGAAGAGPINPAMLQQILHHQQLANQQQQLGQQQQGQDAGKDNKKPQKKIPNKKSEKADMSAWFSLFADLDPLANPDAIGQKEDQHVEDFQA</sequence>
<organism evidence="3 4">
    <name type="scientific">Saccoglossus kowalevskii</name>
    <name type="common">Acorn worm</name>
    <dbReference type="NCBI Taxonomy" id="10224"/>
    <lineage>
        <taxon>Eukaryota</taxon>
        <taxon>Metazoa</taxon>
        <taxon>Hemichordata</taxon>
        <taxon>Enteropneusta</taxon>
        <taxon>Harrimaniidae</taxon>
        <taxon>Saccoglossus</taxon>
    </lineage>
</organism>
<dbReference type="PANTHER" id="PTHR10164:SF4">
    <property type="entry name" value="GH23156P"/>
    <property type="match status" value="1"/>
</dbReference>
<feature type="region of interest" description="Disordered" evidence="1">
    <location>
        <begin position="656"/>
        <end position="675"/>
    </location>
</feature>
<dbReference type="GeneID" id="100373653"/>
<feature type="compositionally biased region" description="Gly residues" evidence="1">
    <location>
        <begin position="571"/>
        <end position="588"/>
    </location>
</feature>
<evidence type="ECO:0000259" key="2">
    <source>
        <dbReference type="PROSITE" id="PS50870"/>
    </source>
</evidence>
<dbReference type="InterPro" id="IPR010504">
    <property type="entry name" value="AH_dom"/>
</dbReference>
<feature type="domain" description="AH" evidence="2">
    <location>
        <begin position="55"/>
        <end position="258"/>
    </location>
</feature>
<feature type="compositionally biased region" description="Acidic residues" evidence="1">
    <location>
        <begin position="312"/>
        <end position="322"/>
    </location>
</feature>
<dbReference type="InterPro" id="IPR024114">
    <property type="entry name" value="Islet_autoAg_Ica1/Ica1-like"/>
</dbReference>
<dbReference type="SMART" id="SM01015">
    <property type="entry name" value="Arfaptin"/>
    <property type="match status" value="1"/>
</dbReference>
<name>A0ABM0GK92_SACKO</name>
<feature type="region of interest" description="Disordered" evidence="1">
    <location>
        <begin position="564"/>
        <end position="641"/>
    </location>
</feature>
<dbReference type="InterPro" id="IPR006723">
    <property type="entry name" value="Islet_autoAg_Ica1_C"/>
</dbReference>